<keyword evidence="2" id="KW-0698">rRNA processing</keyword>
<keyword evidence="4" id="KW-0677">Repeat</keyword>
<dbReference type="RefSeq" id="XP_029229043.1">
    <property type="nucleotide sequence ID" value="XM_029370876.1"/>
</dbReference>
<evidence type="ECO:0000256" key="3">
    <source>
        <dbReference type="ARBA" id="ARBA00022574"/>
    </source>
</evidence>
<dbReference type="GO" id="GO:0006364">
    <property type="term" value="P:rRNA processing"/>
    <property type="evidence" value="ECO:0007669"/>
    <property type="project" value="UniProtKB-KW"/>
</dbReference>
<keyword evidence="6" id="KW-0732">Signal</keyword>
<organism evidence="7 8">
    <name type="scientific">Trypanosoma conorhini</name>
    <dbReference type="NCBI Taxonomy" id="83891"/>
    <lineage>
        <taxon>Eukaryota</taxon>
        <taxon>Discoba</taxon>
        <taxon>Euglenozoa</taxon>
        <taxon>Kinetoplastea</taxon>
        <taxon>Metakinetoplastina</taxon>
        <taxon>Trypanosomatida</taxon>
        <taxon>Trypanosomatidae</taxon>
        <taxon>Trypanosoma</taxon>
    </lineage>
</organism>
<dbReference type="InterPro" id="IPR015943">
    <property type="entry name" value="WD40/YVTN_repeat-like_dom_sf"/>
</dbReference>
<dbReference type="PANTHER" id="PTHR18359:SF0">
    <property type="entry name" value="U3 SMALL NUCLEOLAR RNA-ASSOCIATED PROTEIN 18 HOMOLOG"/>
    <property type="match status" value="1"/>
</dbReference>
<dbReference type="GO" id="GO:0034388">
    <property type="term" value="C:Pwp2p-containing subcomplex of 90S preribosome"/>
    <property type="evidence" value="ECO:0007669"/>
    <property type="project" value="TreeGrafter"/>
</dbReference>
<feature type="chain" id="PRO_5018674963" description="U3 small nucleolar RNA-associated protein 18" evidence="6">
    <location>
        <begin position="34"/>
        <end position="441"/>
    </location>
</feature>
<dbReference type="PANTHER" id="PTHR18359">
    <property type="entry name" value="WD-REPEAT PROTEIN-RELATED"/>
    <property type="match status" value="1"/>
</dbReference>
<sequence length="441" mass="47494">MRCSPRSWSVRCLGPRCCVVLIAIVFAQMASRAWVDDADRNADEELPGFVKQSHVLPAWATASANDNSGVIGGNDAASSEAIVSSSSALMTTAQKRFRDEDLDELLARTEPLLTSRHDRRNAALPPVLSVLPLPRDSARTVQWHRNGQLAVVGGNHHLYLFHAAGKFVEQLSKTDVEKRVEHTALGAAGEEVVIVGHQSYTPDLLVLSTEKLIPLRFLFTRDSAVYRNARRDNGKHDFYISNVALPATDSCARLVGISSGATVTIGSLSSGSVTHRVEMSDPVVDICFSGGPHELTVATRNKLTVYDLRKTAQFLRETCDDGTVDITTFATSDSALAVGSKSGVVTIYNKGSAGPVKALKNLTTSISHLAFGERSNGDAVLAYSTKAQKSGFRLAVLPECRVVPSFPAVSQRHQFINSLAIAPTVPVLSVGEKQKVTNYAL</sequence>
<dbReference type="GeneID" id="40317571"/>
<evidence type="ECO:0008006" key="9">
    <source>
        <dbReference type="Google" id="ProtNLM"/>
    </source>
</evidence>
<dbReference type="AlphaFoldDB" id="A0A3R7L2Y3"/>
<dbReference type="Proteomes" id="UP000284403">
    <property type="component" value="Unassembled WGS sequence"/>
</dbReference>
<reference evidence="7 8" key="1">
    <citation type="journal article" date="2018" name="BMC Genomics">
        <title>Genomic comparison of Trypanosoma conorhini and Trypanosoma rangeli to Trypanosoma cruzi strains of high and low virulence.</title>
        <authorList>
            <person name="Bradwell K.R."/>
            <person name="Koparde V.N."/>
            <person name="Matveyev A.V."/>
            <person name="Serrano M.G."/>
            <person name="Alves J.M."/>
            <person name="Parikh H."/>
            <person name="Huang B."/>
            <person name="Lee V."/>
            <person name="Espinosa-Alvarez O."/>
            <person name="Ortiz P.A."/>
            <person name="Costa-Martins A.G."/>
            <person name="Teixeira M.M."/>
            <person name="Buck G.A."/>
        </authorList>
    </citation>
    <scope>NUCLEOTIDE SEQUENCE [LARGE SCALE GENOMIC DNA]</scope>
    <source>
        <strain evidence="7 8">025E</strain>
    </source>
</reference>
<evidence type="ECO:0000256" key="2">
    <source>
        <dbReference type="ARBA" id="ARBA00022552"/>
    </source>
</evidence>
<dbReference type="OrthoDB" id="1935146at2759"/>
<evidence type="ECO:0000313" key="8">
    <source>
        <dbReference type="Proteomes" id="UP000284403"/>
    </source>
</evidence>
<dbReference type="GO" id="GO:0032040">
    <property type="term" value="C:small-subunit processome"/>
    <property type="evidence" value="ECO:0007669"/>
    <property type="project" value="TreeGrafter"/>
</dbReference>
<evidence type="ECO:0000256" key="6">
    <source>
        <dbReference type="SAM" id="SignalP"/>
    </source>
</evidence>
<comment type="caution">
    <text evidence="7">The sequence shown here is derived from an EMBL/GenBank/DDBJ whole genome shotgun (WGS) entry which is preliminary data.</text>
</comment>
<keyword evidence="8" id="KW-1185">Reference proteome</keyword>
<evidence type="ECO:0000256" key="1">
    <source>
        <dbReference type="ARBA" id="ARBA00004604"/>
    </source>
</evidence>
<dbReference type="EMBL" id="MKKU01000191">
    <property type="protein sequence ID" value="RNF19969.1"/>
    <property type="molecule type" value="Genomic_DNA"/>
</dbReference>
<protein>
    <recommendedName>
        <fullName evidence="9">U3 small nucleolar RNA-associated protein 18</fullName>
    </recommendedName>
</protein>
<proteinExistence type="predicted"/>
<dbReference type="InterPro" id="IPR045161">
    <property type="entry name" value="Utp18"/>
</dbReference>
<evidence type="ECO:0000256" key="4">
    <source>
        <dbReference type="ARBA" id="ARBA00022737"/>
    </source>
</evidence>
<accession>A0A3R7L2Y3</accession>
<name>A0A3R7L2Y3_9TRYP</name>
<dbReference type="SUPFAM" id="SSF50978">
    <property type="entry name" value="WD40 repeat-like"/>
    <property type="match status" value="1"/>
</dbReference>
<evidence type="ECO:0000256" key="5">
    <source>
        <dbReference type="ARBA" id="ARBA00023242"/>
    </source>
</evidence>
<keyword evidence="3" id="KW-0853">WD repeat</keyword>
<evidence type="ECO:0000313" key="7">
    <source>
        <dbReference type="EMBL" id="RNF19969.1"/>
    </source>
</evidence>
<dbReference type="Gene3D" id="2.130.10.10">
    <property type="entry name" value="YVTN repeat-like/Quinoprotein amine dehydrogenase"/>
    <property type="match status" value="1"/>
</dbReference>
<feature type="signal peptide" evidence="6">
    <location>
        <begin position="1"/>
        <end position="33"/>
    </location>
</feature>
<dbReference type="InterPro" id="IPR036322">
    <property type="entry name" value="WD40_repeat_dom_sf"/>
</dbReference>
<gene>
    <name evidence="7" type="ORF">Tco025E_03960</name>
</gene>
<keyword evidence="5" id="KW-0539">Nucleus</keyword>
<comment type="subcellular location">
    <subcellularLocation>
        <location evidence="1">Nucleus</location>
        <location evidence="1">Nucleolus</location>
    </subcellularLocation>
</comment>